<gene>
    <name evidence="8" type="ORF">ACFS27_16895</name>
</gene>
<feature type="domain" description="Bacterial alpha-L-rhamnosidase N-terminal" evidence="5">
    <location>
        <begin position="165"/>
        <end position="334"/>
    </location>
</feature>
<feature type="domain" description="Alpha-L-rhamnosidase C-terminal" evidence="7">
    <location>
        <begin position="794"/>
        <end position="864"/>
    </location>
</feature>
<reference evidence="9" key="1">
    <citation type="journal article" date="2019" name="Int. J. Syst. Evol. Microbiol.">
        <title>The Global Catalogue of Microorganisms (GCM) 10K type strain sequencing project: providing services to taxonomists for standard genome sequencing and annotation.</title>
        <authorList>
            <consortium name="The Broad Institute Genomics Platform"/>
            <consortium name="The Broad Institute Genome Sequencing Center for Infectious Disease"/>
            <person name="Wu L."/>
            <person name="Ma J."/>
        </authorList>
    </citation>
    <scope>NUCLEOTIDE SEQUENCE [LARGE SCALE GENOMIC DNA]</scope>
    <source>
        <strain evidence="9">CCM 7044</strain>
    </source>
</reference>
<dbReference type="Pfam" id="PF05592">
    <property type="entry name" value="Bac_rhamnosid"/>
    <property type="match status" value="1"/>
</dbReference>
<evidence type="ECO:0000313" key="9">
    <source>
        <dbReference type="Proteomes" id="UP001597479"/>
    </source>
</evidence>
<dbReference type="Pfam" id="PF08531">
    <property type="entry name" value="Bac_rhamnosid_N"/>
    <property type="match status" value="1"/>
</dbReference>
<name>A0ABW5VWB7_9MICO</name>
<dbReference type="PANTHER" id="PTHR33307:SF6">
    <property type="entry name" value="ALPHA-RHAMNOSIDASE (EUROFUNG)-RELATED"/>
    <property type="match status" value="1"/>
</dbReference>
<dbReference type="InterPro" id="IPR035396">
    <property type="entry name" value="Bac_rhamnosid6H"/>
</dbReference>
<feature type="domain" description="Alpha-L-rhamnosidase six-hairpin glycosidase" evidence="6">
    <location>
        <begin position="450"/>
        <end position="784"/>
    </location>
</feature>
<feature type="domain" description="Alpha-L-rhamnosidase concanavalin-like" evidence="4">
    <location>
        <begin position="346"/>
        <end position="444"/>
    </location>
</feature>
<proteinExistence type="predicted"/>
<evidence type="ECO:0000256" key="3">
    <source>
        <dbReference type="ARBA" id="ARBA00022801"/>
    </source>
</evidence>
<dbReference type="Pfam" id="PF25788">
    <property type="entry name" value="Ig_Rha78A_N"/>
    <property type="match status" value="1"/>
</dbReference>
<comment type="caution">
    <text evidence="8">The sequence shown here is derived from an EMBL/GenBank/DDBJ whole genome shotgun (WGS) entry which is preliminary data.</text>
</comment>
<evidence type="ECO:0000256" key="1">
    <source>
        <dbReference type="ARBA" id="ARBA00001445"/>
    </source>
</evidence>
<dbReference type="Gene3D" id="2.60.40.10">
    <property type="entry name" value="Immunoglobulins"/>
    <property type="match status" value="1"/>
</dbReference>
<dbReference type="InterPro" id="IPR008902">
    <property type="entry name" value="Rhamnosid_concanavalin"/>
</dbReference>
<dbReference type="Gene3D" id="2.60.420.10">
    <property type="entry name" value="Maltose phosphorylase, domain 3"/>
    <property type="match status" value="1"/>
</dbReference>
<accession>A0ABW5VWB7</accession>
<dbReference type="InterPro" id="IPR013737">
    <property type="entry name" value="Bac_rhamnosid_N"/>
</dbReference>
<keyword evidence="9" id="KW-1185">Reference proteome</keyword>
<dbReference type="Gene3D" id="1.50.10.10">
    <property type="match status" value="1"/>
</dbReference>
<dbReference type="EMBL" id="JBHUOG010000002">
    <property type="protein sequence ID" value="MFD2795239.1"/>
    <property type="molecule type" value="Genomic_DNA"/>
</dbReference>
<protein>
    <recommendedName>
        <fullName evidence="2">alpha-L-rhamnosidase</fullName>
        <ecNumber evidence="2">3.2.1.40</ecNumber>
    </recommendedName>
</protein>
<dbReference type="InterPro" id="IPR013783">
    <property type="entry name" value="Ig-like_fold"/>
</dbReference>
<dbReference type="InterPro" id="IPR012341">
    <property type="entry name" value="6hp_glycosidase-like_sf"/>
</dbReference>
<sequence length="900" mass="98778">MSDHGTGVEAYALRADGQHEPQGIVAGPAFSWRLRAGRRGARQVAYRIVVTHLTPSGETPRVWDSGRVEAAGTVGARYAGAPLISSADYGWTLEVEDEHGVTTTASARFATGIVHRDEWRAAWIGRSPLARRTALPPQDIDISYTVNKLTPVRRFVRHVDLDDVPARAKVHASAKGVYRLYVNGHRVGNDELAPGWTEYRDRITYQSWDVTDLLHPGRNSIAALVGDGWYVGFIGTDRRHQAQHYGKEPALLVQLVADAADGGRVVVGTDTAWRDTESDILYADLLMGQYEDSRRAQADWHLPGCDLSGWSDAVVVDDDTSLLTPEVDPGVRATRRLAAVSVTPKGEGRHIVDFGQNLVGRVRLTLRGQATGTRVQLDHAEVLDDGELYTANLRTAEPVDVFWTNGEQEQVFEPRFTLHGFRFAEVRGVSGTLDAADIEAVVLHNDVELVGGFSSSSTDLNRLYHSISWSLRGNFVSIPTDCPQRDERLGWLADAQVFAPTALAIADVGPLLKRWLRDIRSAQSDDGAFPDIAPHLIHLREGAPAWGDGGVTIPWHVYRATGDRTVLEEAADSMVAWVRHIERHNPGLVWRELVGNNYGDWLQIGEETRRDVLATAYFAHSTDLTARSLRVLGRDAEAAELEALAERIRDVYRREFVAPDGTVAGDTQGAYLVTLAFGLCSDDAQRRIVADRLVTAVERRDVSLTTGFITVGLLCPVLADLGREDLAFRLLHNDRYPSWLFSIRNGATTIWERWDGWTPEKGFQSARMNSFNHYSLGSVGQWFAGGILGIGQAEGSAGYRVIELTPRFDPFLDSAAGSLETPRGRIESRWQRDGGRITWSVTVPPGAATTAVLPCGSGADLTEGGKNATSSEGVTVADHDLGRTRLRLEPGTYDLGFPAT</sequence>
<evidence type="ECO:0000256" key="2">
    <source>
        <dbReference type="ARBA" id="ARBA00012652"/>
    </source>
</evidence>
<dbReference type="InterPro" id="IPR008928">
    <property type="entry name" value="6-hairpin_glycosidase_sf"/>
</dbReference>
<dbReference type="RefSeq" id="WP_377185129.1">
    <property type="nucleotide sequence ID" value="NZ_JBHUOG010000002.1"/>
</dbReference>
<dbReference type="Gene3D" id="2.60.120.260">
    <property type="entry name" value="Galactose-binding domain-like"/>
    <property type="match status" value="2"/>
</dbReference>
<dbReference type="SUPFAM" id="SSF49785">
    <property type="entry name" value="Galactose-binding domain-like"/>
    <property type="match status" value="1"/>
</dbReference>
<dbReference type="SUPFAM" id="SSF48208">
    <property type="entry name" value="Six-hairpin glycosidases"/>
    <property type="match status" value="1"/>
</dbReference>
<organism evidence="8 9">
    <name type="scientific">Promicromonospora vindobonensis</name>
    <dbReference type="NCBI Taxonomy" id="195748"/>
    <lineage>
        <taxon>Bacteria</taxon>
        <taxon>Bacillati</taxon>
        <taxon>Actinomycetota</taxon>
        <taxon>Actinomycetes</taxon>
        <taxon>Micrococcales</taxon>
        <taxon>Promicromonosporaceae</taxon>
        <taxon>Promicromonospora</taxon>
    </lineage>
</organism>
<comment type="catalytic activity">
    <reaction evidence="1">
        <text>Hydrolysis of terminal non-reducing alpha-L-rhamnose residues in alpha-L-rhamnosides.</text>
        <dbReference type="EC" id="3.2.1.40"/>
    </reaction>
</comment>
<dbReference type="InterPro" id="IPR016007">
    <property type="entry name" value="Alpha_rhamnosid"/>
</dbReference>
<dbReference type="Proteomes" id="UP001597479">
    <property type="component" value="Unassembled WGS sequence"/>
</dbReference>
<dbReference type="Pfam" id="PF17389">
    <property type="entry name" value="Bac_rhamnosid6H"/>
    <property type="match status" value="1"/>
</dbReference>
<evidence type="ECO:0000259" key="7">
    <source>
        <dbReference type="Pfam" id="PF17390"/>
    </source>
</evidence>
<evidence type="ECO:0000259" key="6">
    <source>
        <dbReference type="Pfam" id="PF17389"/>
    </source>
</evidence>
<dbReference type="InterPro" id="IPR035398">
    <property type="entry name" value="Bac_rhamnosid_C"/>
</dbReference>
<keyword evidence="3 8" id="KW-0378">Hydrolase</keyword>
<dbReference type="PANTHER" id="PTHR33307">
    <property type="entry name" value="ALPHA-RHAMNOSIDASE (EUROFUNG)"/>
    <property type="match status" value="1"/>
</dbReference>
<dbReference type="InterPro" id="IPR008979">
    <property type="entry name" value="Galactose-bd-like_sf"/>
</dbReference>
<dbReference type="EC" id="3.2.1.40" evidence="2"/>
<dbReference type="PIRSF" id="PIRSF010631">
    <property type="entry name" value="A-rhamnsds"/>
    <property type="match status" value="1"/>
</dbReference>
<dbReference type="GO" id="GO:0016787">
    <property type="term" value="F:hydrolase activity"/>
    <property type="evidence" value="ECO:0007669"/>
    <property type="project" value="UniProtKB-KW"/>
</dbReference>
<dbReference type="Pfam" id="PF17390">
    <property type="entry name" value="Bac_rhamnosid_C"/>
    <property type="match status" value="1"/>
</dbReference>
<evidence type="ECO:0000313" key="8">
    <source>
        <dbReference type="EMBL" id="MFD2795239.1"/>
    </source>
</evidence>
<evidence type="ECO:0000259" key="4">
    <source>
        <dbReference type="Pfam" id="PF05592"/>
    </source>
</evidence>
<evidence type="ECO:0000259" key="5">
    <source>
        <dbReference type="Pfam" id="PF08531"/>
    </source>
</evidence>